<dbReference type="EMBL" id="CABVLU010000002">
    <property type="protein sequence ID" value="VVT51839.1"/>
    <property type="molecule type" value="Genomic_DNA"/>
</dbReference>
<dbReference type="InterPro" id="IPR024185">
    <property type="entry name" value="FTHF_cligase-like_sf"/>
</dbReference>
<comment type="catalytic activity">
    <reaction evidence="4 7">
        <text>(6S)-5-formyl-5,6,7,8-tetrahydrofolate + ATP = (6R)-5,10-methenyltetrahydrofolate + ADP + phosphate</text>
        <dbReference type="Rhea" id="RHEA:10488"/>
        <dbReference type="ChEBI" id="CHEBI:30616"/>
        <dbReference type="ChEBI" id="CHEBI:43474"/>
        <dbReference type="ChEBI" id="CHEBI:57455"/>
        <dbReference type="ChEBI" id="CHEBI:57457"/>
        <dbReference type="ChEBI" id="CHEBI:456216"/>
        <dbReference type="EC" id="6.3.3.2"/>
    </reaction>
</comment>
<dbReference type="SUPFAM" id="SSF100950">
    <property type="entry name" value="NagB/RpiA/CoA transferase-like"/>
    <property type="match status" value="1"/>
</dbReference>
<proteinExistence type="inferred from homology"/>
<sequence>MTHHIAKKELRKLIKSNLHKTSAAEITAQSRNVFNILKSLPEYQAAKSIACYLHMDEHEIETNFITDDAFKQGKLVYLPRIVDLPEKHHGVLFKSHKKELNMLQVTSPEDILSLVPHGPYKLREPPLESPDALSLQGLDIIVVPGLGFTKRCHRIGHGKGFYDTYISKYTKWCAENNKVKPFLVGIGAKEQLVESIPQEDHDHPLDVVIIDDQLFKKE</sequence>
<dbReference type="GO" id="GO:0046872">
    <property type="term" value="F:metal ion binding"/>
    <property type="evidence" value="ECO:0007669"/>
    <property type="project" value="UniProtKB-KW"/>
</dbReference>
<evidence type="ECO:0000256" key="3">
    <source>
        <dbReference type="ARBA" id="ARBA00022840"/>
    </source>
</evidence>
<evidence type="ECO:0000256" key="2">
    <source>
        <dbReference type="ARBA" id="ARBA00022741"/>
    </source>
</evidence>
<organism evidence="8 9">
    <name type="scientific">Magnusiomyces paraingens</name>
    <dbReference type="NCBI Taxonomy" id="2606893"/>
    <lineage>
        <taxon>Eukaryota</taxon>
        <taxon>Fungi</taxon>
        <taxon>Dikarya</taxon>
        <taxon>Ascomycota</taxon>
        <taxon>Saccharomycotina</taxon>
        <taxon>Dipodascomycetes</taxon>
        <taxon>Dipodascales</taxon>
        <taxon>Dipodascaceae</taxon>
        <taxon>Magnusiomyces</taxon>
    </lineage>
</organism>
<dbReference type="GO" id="GO:0009396">
    <property type="term" value="P:folic acid-containing compound biosynthetic process"/>
    <property type="evidence" value="ECO:0007669"/>
    <property type="project" value="TreeGrafter"/>
</dbReference>
<evidence type="ECO:0000313" key="8">
    <source>
        <dbReference type="EMBL" id="VVT51839.1"/>
    </source>
</evidence>
<dbReference type="AlphaFoldDB" id="A0A5E8BLN6"/>
<dbReference type="GO" id="GO:0005739">
    <property type="term" value="C:mitochondrion"/>
    <property type="evidence" value="ECO:0007669"/>
    <property type="project" value="TreeGrafter"/>
</dbReference>
<reference evidence="8 9" key="1">
    <citation type="submission" date="2019-09" db="EMBL/GenBank/DDBJ databases">
        <authorList>
            <person name="Brejova B."/>
        </authorList>
    </citation>
    <scope>NUCLEOTIDE SEQUENCE [LARGE SCALE GENOMIC DNA]</scope>
</reference>
<gene>
    <name evidence="8" type="ORF">SAPINGB_P003230</name>
</gene>
<dbReference type="GO" id="GO:0035999">
    <property type="term" value="P:tetrahydrofolate interconversion"/>
    <property type="evidence" value="ECO:0007669"/>
    <property type="project" value="TreeGrafter"/>
</dbReference>
<feature type="binding site" evidence="6">
    <location>
        <position position="59"/>
    </location>
    <ligand>
        <name>substrate</name>
    </ligand>
</feature>
<evidence type="ECO:0000256" key="7">
    <source>
        <dbReference type="RuleBase" id="RU361279"/>
    </source>
</evidence>
<keyword evidence="2 6" id="KW-0547">Nucleotide-binding</keyword>
<dbReference type="InterPro" id="IPR002698">
    <property type="entry name" value="FTHF_cligase"/>
</dbReference>
<evidence type="ECO:0000256" key="5">
    <source>
        <dbReference type="ARBA" id="ARBA00038966"/>
    </source>
</evidence>
<comment type="cofactor">
    <cofactor evidence="7">
        <name>Mg(2+)</name>
        <dbReference type="ChEBI" id="CHEBI:18420"/>
    </cofactor>
</comment>
<dbReference type="Pfam" id="PF01812">
    <property type="entry name" value="5-FTHF_cyc-lig"/>
    <property type="match status" value="1"/>
</dbReference>
<keyword evidence="9" id="KW-1185">Reference proteome</keyword>
<dbReference type="OrthoDB" id="2015992at2759"/>
<evidence type="ECO:0000313" key="9">
    <source>
        <dbReference type="Proteomes" id="UP000398389"/>
    </source>
</evidence>
<dbReference type="PIRSF" id="PIRSF006806">
    <property type="entry name" value="FTHF_cligase"/>
    <property type="match status" value="1"/>
</dbReference>
<feature type="binding site" evidence="6">
    <location>
        <position position="53"/>
    </location>
    <ligand>
        <name>substrate</name>
    </ligand>
</feature>
<dbReference type="Gene3D" id="3.40.50.10420">
    <property type="entry name" value="NagB/RpiA/CoA transferase-like"/>
    <property type="match status" value="1"/>
</dbReference>
<feature type="binding site" evidence="6">
    <location>
        <begin position="7"/>
        <end position="11"/>
    </location>
    <ligand>
        <name>ATP</name>
        <dbReference type="ChEBI" id="CHEBI:30616"/>
    </ligand>
</feature>
<dbReference type="PANTHER" id="PTHR23407:SF1">
    <property type="entry name" value="5-FORMYLTETRAHYDROFOLATE CYCLO-LIGASE"/>
    <property type="match status" value="1"/>
</dbReference>
<dbReference type="NCBIfam" id="TIGR02727">
    <property type="entry name" value="MTHFS_bact"/>
    <property type="match status" value="1"/>
</dbReference>
<dbReference type="Proteomes" id="UP000398389">
    <property type="component" value="Unassembled WGS sequence"/>
</dbReference>
<keyword evidence="3 6" id="KW-0067">ATP-binding</keyword>
<keyword evidence="7" id="KW-0479">Metal-binding</keyword>
<keyword evidence="7" id="KW-0460">Magnesium</keyword>
<evidence type="ECO:0000256" key="4">
    <source>
        <dbReference type="ARBA" id="ARBA00036539"/>
    </source>
</evidence>
<evidence type="ECO:0000256" key="1">
    <source>
        <dbReference type="ARBA" id="ARBA00010638"/>
    </source>
</evidence>
<feature type="binding site" evidence="6">
    <location>
        <begin position="154"/>
        <end position="162"/>
    </location>
    <ligand>
        <name>ATP</name>
        <dbReference type="ChEBI" id="CHEBI:30616"/>
    </ligand>
</feature>
<dbReference type="GO" id="GO:0030272">
    <property type="term" value="F:5-formyltetrahydrofolate cyclo-ligase activity"/>
    <property type="evidence" value="ECO:0007669"/>
    <property type="project" value="UniProtKB-EC"/>
</dbReference>
<dbReference type="GO" id="GO:0005524">
    <property type="term" value="F:ATP binding"/>
    <property type="evidence" value="ECO:0007669"/>
    <property type="project" value="UniProtKB-KW"/>
</dbReference>
<dbReference type="PANTHER" id="PTHR23407">
    <property type="entry name" value="ATPASE INHIBITOR/5-FORMYLTETRAHYDROFOLATE CYCLO-LIGASE"/>
    <property type="match status" value="1"/>
</dbReference>
<dbReference type="GeneID" id="43582048"/>
<dbReference type="EC" id="6.3.3.2" evidence="5 7"/>
<dbReference type="RefSeq" id="XP_031853839.1">
    <property type="nucleotide sequence ID" value="XM_031997948.1"/>
</dbReference>
<evidence type="ECO:0000256" key="6">
    <source>
        <dbReference type="PIRSR" id="PIRSR006806-1"/>
    </source>
</evidence>
<protein>
    <recommendedName>
        <fullName evidence="5 7">5-formyltetrahydrofolate cyclo-ligase</fullName>
        <ecNumber evidence="5 7">6.3.3.2</ecNumber>
    </recommendedName>
</protein>
<dbReference type="InterPro" id="IPR037171">
    <property type="entry name" value="NagB/RpiA_transferase-like"/>
</dbReference>
<accession>A0A5E8BLN6</accession>
<name>A0A5E8BLN6_9ASCO</name>
<comment type="similarity">
    <text evidence="1 7">Belongs to the 5-formyltetrahydrofolate cyclo-ligase family.</text>
</comment>